<dbReference type="EMBL" id="ML178815">
    <property type="protein sequence ID" value="TFL06623.1"/>
    <property type="molecule type" value="Genomic_DNA"/>
</dbReference>
<organism evidence="2 3">
    <name type="scientific">Pterulicium gracile</name>
    <dbReference type="NCBI Taxonomy" id="1884261"/>
    <lineage>
        <taxon>Eukaryota</taxon>
        <taxon>Fungi</taxon>
        <taxon>Dikarya</taxon>
        <taxon>Basidiomycota</taxon>
        <taxon>Agaricomycotina</taxon>
        <taxon>Agaricomycetes</taxon>
        <taxon>Agaricomycetidae</taxon>
        <taxon>Agaricales</taxon>
        <taxon>Pleurotineae</taxon>
        <taxon>Pterulaceae</taxon>
        <taxon>Pterulicium</taxon>
    </lineage>
</organism>
<keyword evidence="1" id="KW-0812">Transmembrane</keyword>
<dbReference type="AlphaFoldDB" id="A0A5C3QX75"/>
<protein>
    <submittedName>
        <fullName evidence="2">Uncharacterized protein</fullName>
    </submittedName>
</protein>
<gene>
    <name evidence="2" type="ORF">BDV98DRAFT_559725</name>
</gene>
<dbReference type="Proteomes" id="UP000305067">
    <property type="component" value="Unassembled WGS sequence"/>
</dbReference>
<evidence type="ECO:0000256" key="1">
    <source>
        <dbReference type="SAM" id="Phobius"/>
    </source>
</evidence>
<keyword evidence="3" id="KW-1185">Reference proteome</keyword>
<sequence>MFGIHLVTGFAKLYVLFHKRRRPHSKKHLTYVVVLLVLGFINFVFFAVTNARRDDLDLDQPRNEL</sequence>
<keyword evidence="1" id="KW-0472">Membrane</keyword>
<proteinExistence type="predicted"/>
<evidence type="ECO:0000313" key="2">
    <source>
        <dbReference type="EMBL" id="TFL06623.1"/>
    </source>
</evidence>
<reference evidence="2 3" key="1">
    <citation type="journal article" date="2019" name="Nat. Ecol. Evol.">
        <title>Megaphylogeny resolves global patterns of mushroom evolution.</title>
        <authorList>
            <person name="Varga T."/>
            <person name="Krizsan K."/>
            <person name="Foldi C."/>
            <person name="Dima B."/>
            <person name="Sanchez-Garcia M."/>
            <person name="Sanchez-Ramirez S."/>
            <person name="Szollosi G.J."/>
            <person name="Szarkandi J.G."/>
            <person name="Papp V."/>
            <person name="Albert L."/>
            <person name="Andreopoulos W."/>
            <person name="Angelini C."/>
            <person name="Antonin V."/>
            <person name="Barry K.W."/>
            <person name="Bougher N.L."/>
            <person name="Buchanan P."/>
            <person name="Buyck B."/>
            <person name="Bense V."/>
            <person name="Catcheside P."/>
            <person name="Chovatia M."/>
            <person name="Cooper J."/>
            <person name="Damon W."/>
            <person name="Desjardin D."/>
            <person name="Finy P."/>
            <person name="Geml J."/>
            <person name="Haridas S."/>
            <person name="Hughes K."/>
            <person name="Justo A."/>
            <person name="Karasinski D."/>
            <person name="Kautmanova I."/>
            <person name="Kiss B."/>
            <person name="Kocsube S."/>
            <person name="Kotiranta H."/>
            <person name="LaButti K.M."/>
            <person name="Lechner B.E."/>
            <person name="Liimatainen K."/>
            <person name="Lipzen A."/>
            <person name="Lukacs Z."/>
            <person name="Mihaltcheva S."/>
            <person name="Morgado L.N."/>
            <person name="Niskanen T."/>
            <person name="Noordeloos M.E."/>
            <person name="Ohm R.A."/>
            <person name="Ortiz-Santana B."/>
            <person name="Ovrebo C."/>
            <person name="Racz N."/>
            <person name="Riley R."/>
            <person name="Savchenko A."/>
            <person name="Shiryaev A."/>
            <person name="Soop K."/>
            <person name="Spirin V."/>
            <person name="Szebenyi C."/>
            <person name="Tomsovsky M."/>
            <person name="Tulloss R.E."/>
            <person name="Uehling J."/>
            <person name="Grigoriev I.V."/>
            <person name="Vagvolgyi C."/>
            <person name="Papp T."/>
            <person name="Martin F.M."/>
            <person name="Miettinen O."/>
            <person name="Hibbett D.S."/>
            <person name="Nagy L.G."/>
        </authorList>
    </citation>
    <scope>NUCLEOTIDE SEQUENCE [LARGE SCALE GENOMIC DNA]</scope>
    <source>
        <strain evidence="2 3">CBS 309.79</strain>
    </source>
</reference>
<name>A0A5C3QX75_9AGAR</name>
<accession>A0A5C3QX75</accession>
<feature type="transmembrane region" description="Helical" evidence="1">
    <location>
        <begin position="29"/>
        <end position="48"/>
    </location>
</feature>
<keyword evidence="1" id="KW-1133">Transmembrane helix</keyword>
<evidence type="ECO:0000313" key="3">
    <source>
        <dbReference type="Proteomes" id="UP000305067"/>
    </source>
</evidence>